<sequence length="523" mass="54245">MQTPTSPAFFPRDLLAGLIVFFVALPLCLGIANASGVDPLAGLLSGMIGGLVVALLSGSQLSVSGPAAGLVVIVVDGIAKLGGFSAFLVAVALAGALQFVFGMLRAGRFAAYVPSSVIKGMLAAIGLLLIIKQVPLALGLAGADGAASATGAGMIATPVGPMSVAALLVTLLSAAVLIGWDTPMLRRFTVVRALPSPLVVVALGIGVTVLLESVAPGVAVPAEHRVDLPSLASFGAFLDALESPTLGALGNPDVWRVAVALAIVASLETLLCLEAVEQIDPKRRAASPDRELKAQGVGNLVAGLLGGLPITSVIVRSSANVHAGAQSRWSAVVHGALLLASVFALTAIVNLIPLACLATILIFTGYKLAKPSLFVAVARQGWDRFAPFIATIVGVLLTDLLIGIVIGIALSIALAIRANLRRTIVMARHHDHFLLTFRKDVSFMGKVPLKRYLAQVPDHATLIVDAARADYIDPDVREMVEHFIEAAPARGIVIERHHFDATAPQRTPGLSMPRLPFLRTAAR</sequence>
<dbReference type="AlphaFoldDB" id="A0A2N4TTU2"/>
<feature type="transmembrane region" description="Helical" evidence="5">
    <location>
        <begin position="192"/>
        <end position="211"/>
    </location>
</feature>
<dbReference type="OrthoDB" id="9769739at2"/>
<feature type="transmembrane region" description="Helical" evidence="5">
    <location>
        <begin position="109"/>
        <end position="130"/>
    </location>
</feature>
<evidence type="ECO:0000256" key="3">
    <source>
        <dbReference type="ARBA" id="ARBA00022989"/>
    </source>
</evidence>
<evidence type="ECO:0000259" key="6">
    <source>
        <dbReference type="Pfam" id="PF00916"/>
    </source>
</evidence>
<dbReference type="GO" id="GO:0055085">
    <property type="term" value="P:transmembrane transport"/>
    <property type="evidence" value="ECO:0007669"/>
    <property type="project" value="InterPro"/>
</dbReference>
<dbReference type="InterPro" id="IPR011547">
    <property type="entry name" value="SLC26A/SulP_dom"/>
</dbReference>
<comment type="caution">
    <text evidence="7">The sequence shown here is derived from an EMBL/GenBank/DDBJ whole genome shotgun (WGS) entry which is preliminary data.</text>
</comment>
<proteinExistence type="predicted"/>
<dbReference type="EMBL" id="PKQE01000002">
    <property type="protein sequence ID" value="PLC43132.1"/>
    <property type="molecule type" value="Genomic_DNA"/>
</dbReference>
<gene>
    <name evidence="7" type="ORF">C0Q88_12230</name>
</gene>
<feature type="transmembrane region" description="Helical" evidence="5">
    <location>
        <begin position="162"/>
        <end position="180"/>
    </location>
</feature>
<dbReference type="Proteomes" id="UP000234456">
    <property type="component" value="Unassembled WGS sequence"/>
</dbReference>
<feature type="transmembrane region" description="Helical" evidence="5">
    <location>
        <begin position="254"/>
        <end position="276"/>
    </location>
</feature>
<feature type="transmembrane region" description="Helical" evidence="5">
    <location>
        <begin position="70"/>
        <end position="97"/>
    </location>
</feature>
<evidence type="ECO:0000313" key="7">
    <source>
        <dbReference type="EMBL" id="PLC43132.1"/>
    </source>
</evidence>
<accession>A0A2N4TTU2</accession>
<evidence type="ECO:0000256" key="2">
    <source>
        <dbReference type="ARBA" id="ARBA00022692"/>
    </source>
</evidence>
<dbReference type="GO" id="GO:0016020">
    <property type="term" value="C:membrane"/>
    <property type="evidence" value="ECO:0007669"/>
    <property type="project" value="UniProtKB-SubCell"/>
</dbReference>
<evidence type="ECO:0000256" key="5">
    <source>
        <dbReference type="SAM" id="Phobius"/>
    </source>
</evidence>
<keyword evidence="2 5" id="KW-0812">Transmembrane</keyword>
<protein>
    <recommendedName>
        <fullName evidence="6">SLC26A/SulP transporter domain-containing protein</fullName>
    </recommendedName>
</protein>
<dbReference type="PANTHER" id="PTHR11814">
    <property type="entry name" value="SULFATE TRANSPORTER"/>
    <property type="match status" value="1"/>
</dbReference>
<dbReference type="RefSeq" id="WP_102066132.1">
    <property type="nucleotide sequence ID" value="NZ_PKQE01000002.1"/>
</dbReference>
<dbReference type="InterPro" id="IPR001902">
    <property type="entry name" value="SLC26A/SulP_fam"/>
</dbReference>
<evidence type="ECO:0000313" key="8">
    <source>
        <dbReference type="Proteomes" id="UP000234456"/>
    </source>
</evidence>
<dbReference type="Pfam" id="PF00916">
    <property type="entry name" value="Sulfate_transp"/>
    <property type="match status" value="1"/>
</dbReference>
<name>A0A2N4TTU2_RALPI</name>
<evidence type="ECO:0000256" key="1">
    <source>
        <dbReference type="ARBA" id="ARBA00004141"/>
    </source>
</evidence>
<keyword evidence="4 5" id="KW-0472">Membrane</keyword>
<reference evidence="7 8" key="1">
    <citation type="submission" date="2017-12" db="EMBL/GenBank/DDBJ databases">
        <title>Draft genome sequence of Ralstonia pickettii 52.</title>
        <authorList>
            <person name="Zheng B."/>
        </authorList>
    </citation>
    <scope>NUCLEOTIDE SEQUENCE [LARGE SCALE GENOMIC DNA]</scope>
    <source>
        <strain evidence="7 8">52</strain>
    </source>
</reference>
<comment type="subcellular location">
    <subcellularLocation>
        <location evidence="1">Membrane</location>
        <topology evidence="1">Multi-pass membrane protein</topology>
    </subcellularLocation>
</comment>
<keyword evidence="3 5" id="KW-1133">Transmembrane helix</keyword>
<feature type="transmembrane region" description="Helical" evidence="5">
    <location>
        <begin position="385"/>
        <end position="416"/>
    </location>
</feature>
<feature type="transmembrane region" description="Helical" evidence="5">
    <location>
        <begin position="297"/>
        <end position="315"/>
    </location>
</feature>
<organism evidence="7 8">
    <name type="scientific">Ralstonia pickettii</name>
    <name type="common">Burkholderia pickettii</name>
    <dbReference type="NCBI Taxonomy" id="329"/>
    <lineage>
        <taxon>Bacteria</taxon>
        <taxon>Pseudomonadati</taxon>
        <taxon>Pseudomonadota</taxon>
        <taxon>Betaproteobacteria</taxon>
        <taxon>Burkholderiales</taxon>
        <taxon>Burkholderiaceae</taxon>
        <taxon>Ralstonia</taxon>
    </lineage>
</organism>
<evidence type="ECO:0000256" key="4">
    <source>
        <dbReference type="ARBA" id="ARBA00023136"/>
    </source>
</evidence>
<feature type="transmembrane region" description="Helical" evidence="5">
    <location>
        <begin position="335"/>
        <end position="364"/>
    </location>
</feature>
<feature type="domain" description="SLC26A/SulP transporter" evidence="6">
    <location>
        <begin position="11"/>
        <end position="373"/>
    </location>
</feature>